<organism evidence="2 3">
    <name type="scientific">Botrytis porri</name>
    <dbReference type="NCBI Taxonomy" id="87229"/>
    <lineage>
        <taxon>Eukaryota</taxon>
        <taxon>Fungi</taxon>
        <taxon>Dikarya</taxon>
        <taxon>Ascomycota</taxon>
        <taxon>Pezizomycotina</taxon>
        <taxon>Leotiomycetes</taxon>
        <taxon>Helotiales</taxon>
        <taxon>Sclerotiniaceae</taxon>
        <taxon>Botrytis</taxon>
    </lineage>
</organism>
<name>A0A4Z1KTH3_9HELO</name>
<proteinExistence type="predicted"/>
<keyword evidence="3" id="KW-1185">Reference proteome</keyword>
<dbReference type="EMBL" id="PQXO01000220">
    <property type="protein sequence ID" value="TGO87525.1"/>
    <property type="molecule type" value="Genomic_DNA"/>
</dbReference>
<evidence type="ECO:0000313" key="2">
    <source>
        <dbReference type="EMBL" id="TGO87525.1"/>
    </source>
</evidence>
<feature type="region of interest" description="Disordered" evidence="1">
    <location>
        <begin position="1"/>
        <end position="20"/>
    </location>
</feature>
<evidence type="ECO:0000256" key="1">
    <source>
        <dbReference type="SAM" id="MobiDB-lite"/>
    </source>
</evidence>
<comment type="caution">
    <text evidence="2">The sequence shown here is derived from an EMBL/GenBank/DDBJ whole genome shotgun (WGS) entry which is preliminary data.</text>
</comment>
<dbReference type="AlphaFoldDB" id="A0A4Z1KTH3"/>
<dbReference type="Proteomes" id="UP000297280">
    <property type="component" value="Unassembled WGS sequence"/>
</dbReference>
<evidence type="ECO:0000313" key="3">
    <source>
        <dbReference type="Proteomes" id="UP000297280"/>
    </source>
</evidence>
<sequence length="116" mass="12836">MRDDSAEMDSGGTLEVASSAGRATLALTPVPVPVPAPVPDPQHSARKLHLALRRRAVDARRKEARRERRRKECEDVGRELGGLRDLQIEDVEDEEDGDVEKGRKDKIFENRLVGGG</sequence>
<accession>A0A4Z1KTH3</accession>
<protein>
    <submittedName>
        <fullName evidence="2">Uncharacterized protein</fullName>
    </submittedName>
</protein>
<gene>
    <name evidence="2" type="ORF">BPOR_0220g00030</name>
</gene>
<reference evidence="2 3" key="1">
    <citation type="submission" date="2017-12" db="EMBL/GenBank/DDBJ databases">
        <title>Comparative genomics of Botrytis spp.</title>
        <authorList>
            <person name="Valero-Jimenez C.A."/>
            <person name="Tapia P."/>
            <person name="Veloso J."/>
            <person name="Silva-Moreno E."/>
            <person name="Staats M."/>
            <person name="Valdes J.H."/>
            <person name="Van Kan J.A.L."/>
        </authorList>
    </citation>
    <scope>NUCLEOTIDE SEQUENCE [LARGE SCALE GENOMIC DNA]</scope>
    <source>
        <strain evidence="2 3">MUCL3349</strain>
    </source>
</reference>